<evidence type="ECO:0000256" key="3">
    <source>
        <dbReference type="ARBA" id="ARBA00022801"/>
    </source>
</evidence>
<dbReference type="PANTHER" id="PTHR11005">
    <property type="entry name" value="LYSOSOMAL ACID LIPASE-RELATED"/>
    <property type="match status" value="1"/>
</dbReference>
<feature type="signal peptide" evidence="9">
    <location>
        <begin position="1"/>
        <end position="22"/>
    </location>
</feature>
<evidence type="ECO:0000256" key="8">
    <source>
        <dbReference type="PIRSR" id="PIRSR000862-1"/>
    </source>
</evidence>
<evidence type="ECO:0000259" key="10">
    <source>
        <dbReference type="Pfam" id="PF00561"/>
    </source>
</evidence>
<organism evidence="11 12">
    <name type="scientific">Cinara cedri</name>
    <dbReference type="NCBI Taxonomy" id="506608"/>
    <lineage>
        <taxon>Eukaryota</taxon>
        <taxon>Metazoa</taxon>
        <taxon>Ecdysozoa</taxon>
        <taxon>Arthropoda</taxon>
        <taxon>Hexapoda</taxon>
        <taxon>Insecta</taxon>
        <taxon>Pterygota</taxon>
        <taxon>Neoptera</taxon>
        <taxon>Paraneoptera</taxon>
        <taxon>Hemiptera</taxon>
        <taxon>Sternorrhyncha</taxon>
        <taxon>Aphidomorpha</taxon>
        <taxon>Aphidoidea</taxon>
        <taxon>Aphididae</taxon>
        <taxon>Lachninae</taxon>
        <taxon>Cinara</taxon>
    </lineage>
</organism>
<proteinExistence type="inferred from homology"/>
<dbReference type="FunFam" id="3.40.50.1820:FF:000057">
    <property type="entry name" value="Lipase"/>
    <property type="match status" value="1"/>
</dbReference>
<evidence type="ECO:0000256" key="2">
    <source>
        <dbReference type="ARBA" id="ARBA00022729"/>
    </source>
</evidence>
<dbReference type="Gene3D" id="3.40.50.1820">
    <property type="entry name" value="alpha/beta hydrolase"/>
    <property type="match status" value="1"/>
</dbReference>
<dbReference type="OrthoDB" id="9974421at2759"/>
<evidence type="ECO:0000313" key="12">
    <source>
        <dbReference type="Proteomes" id="UP000325440"/>
    </source>
</evidence>
<reference evidence="11 12" key="1">
    <citation type="submission" date="2019-08" db="EMBL/GenBank/DDBJ databases">
        <authorList>
            <person name="Alioto T."/>
            <person name="Alioto T."/>
            <person name="Gomez Garrido J."/>
        </authorList>
    </citation>
    <scope>NUCLEOTIDE SEQUENCE [LARGE SCALE GENOMIC DNA]</scope>
</reference>
<sequence>MLLFNCPEKCLLTVISLTVTICTMCDHATCLESSKQIKLFGYPLETYQVWTRDNYLLGLERIPHHGKHGANGIIGKPVLLLHGLYLSSAIFTLNNSSLSFVLSDAGFDVWLFNARGVGLSRTLSIYNGPGSPARMNKISWDFSFHEMGVYDMTSTIDFVLKKTGYSKLDVLGYSLGTTIALTCLSERPEYNLKINKLILMAPTSRLKSAGMPIGLFRQFSKIINVLLYGFNFMPYTEDPDTTYDLIRRMCTNKNVFMACRTFIDLAQGISLPMNNDTILNIVSLFPQPMSTKTLRHMLQLLTHGSFRHYDYGPYGNLLRYHSITPSNYDLSKITAPTFIIHSKNDTLVPPEDVKWLISQLPNIKDVYYIDKIPWGHLSFSLSPIMKQVVNSYIANILLNYNA</sequence>
<protein>
    <recommendedName>
        <fullName evidence="7">Lipase</fullName>
    </recommendedName>
</protein>
<keyword evidence="5" id="KW-0443">Lipid metabolism</keyword>
<gene>
    <name evidence="11" type="ORF">CINCED_3A024012</name>
</gene>
<dbReference type="InterPro" id="IPR025483">
    <property type="entry name" value="Lipase_euk"/>
</dbReference>
<feature type="active site" description="Nucleophile" evidence="8">
    <location>
        <position position="174"/>
    </location>
</feature>
<dbReference type="PIRSF" id="PIRSF000862">
    <property type="entry name" value="Steryl_ester_lip"/>
    <property type="match status" value="1"/>
</dbReference>
<evidence type="ECO:0000256" key="5">
    <source>
        <dbReference type="ARBA" id="ARBA00023098"/>
    </source>
</evidence>
<comment type="similarity">
    <text evidence="1 7">Belongs to the AB hydrolase superfamily. Lipase family.</text>
</comment>
<keyword evidence="2 9" id="KW-0732">Signal</keyword>
<feature type="active site" description="Charge relay system" evidence="8">
    <location>
        <position position="345"/>
    </location>
</feature>
<dbReference type="GO" id="GO:0016042">
    <property type="term" value="P:lipid catabolic process"/>
    <property type="evidence" value="ECO:0007669"/>
    <property type="project" value="UniProtKB-KW"/>
</dbReference>
<evidence type="ECO:0000313" key="11">
    <source>
        <dbReference type="EMBL" id="VVC27320.1"/>
    </source>
</evidence>
<evidence type="ECO:0000256" key="1">
    <source>
        <dbReference type="ARBA" id="ARBA00010701"/>
    </source>
</evidence>
<keyword evidence="6" id="KW-0325">Glycoprotein</keyword>
<dbReference type="SUPFAM" id="SSF53474">
    <property type="entry name" value="alpha/beta-Hydrolases"/>
    <property type="match status" value="1"/>
</dbReference>
<dbReference type="GO" id="GO:0016788">
    <property type="term" value="F:hydrolase activity, acting on ester bonds"/>
    <property type="evidence" value="ECO:0007669"/>
    <property type="project" value="InterPro"/>
</dbReference>
<keyword evidence="4 7" id="KW-0442">Lipid degradation</keyword>
<evidence type="ECO:0000256" key="6">
    <source>
        <dbReference type="ARBA" id="ARBA00023180"/>
    </source>
</evidence>
<dbReference type="Proteomes" id="UP000325440">
    <property type="component" value="Unassembled WGS sequence"/>
</dbReference>
<evidence type="ECO:0000256" key="7">
    <source>
        <dbReference type="PIRNR" id="PIRNR000862"/>
    </source>
</evidence>
<feature type="active site" description="Charge relay system" evidence="8">
    <location>
        <position position="376"/>
    </location>
</feature>
<keyword evidence="12" id="KW-1185">Reference proteome</keyword>
<dbReference type="InterPro" id="IPR000073">
    <property type="entry name" value="AB_hydrolase_1"/>
</dbReference>
<keyword evidence="3 7" id="KW-0378">Hydrolase</keyword>
<accession>A0A5E4M581</accession>
<evidence type="ECO:0000256" key="4">
    <source>
        <dbReference type="ARBA" id="ARBA00022963"/>
    </source>
</evidence>
<evidence type="ECO:0000256" key="9">
    <source>
        <dbReference type="SAM" id="SignalP"/>
    </source>
</evidence>
<dbReference type="InterPro" id="IPR029058">
    <property type="entry name" value="AB_hydrolase_fold"/>
</dbReference>
<feature type="domain" description="AB hydrolase-1" evidence="10">
    <location>
        <begin position="76"/>
        <end position="380"/>
    </location>
</feature>
<name>A0A5E4M581_9HEMI</name>
<dbReference type="EMBL" id="CABPRJ010000087">
    <property type="protein sequence ID" value="VVC27320.1"/>
    <property type="molecule type" value="Genomic_DNA"/>
</dbReference>
<dbReference type="AlphaFoldDB" id="A0A5E4M581"/>
<dbReference type="Pfam" id="PF00561">
    <property type="entry name" value="Abhydrolase_1"/>
    <property type="match status" value="1"/>
</dbReference>
<feature type="chain" id="PRO_5023086538" description="Lipase" evidence="9">
    <location>
        <begin position="23"/>
        <end position="402"/>
    </location>
</feature>